<dbReference type="RefSeq" id="XP_056472548.1">
    <property type="nucleotide sequence ID" value="XM_056621742.1"/>
</dbReference>
<dbReference type="AlphaFoldDB" id="A0A9W9EZ03"/>
<dbReference type="EMBL" id="JAPQKI010000009">
    <property type="protein sequence ID" value="KAJ5090567.1"/>
    <property type="molecule type" value="Genomic_DNA"/>
</dbReference>
<protein>
    <submittedName>
        <fullName evidence="2">Uncharacterized protein</fullName>
    </submittedName>
</protein>
<dbReference type="GeneID" id="81360721"/>
<accession>A0A9W9EZ03</accession>
<evidence type="ECO:0000256" key="1">
    <source>
        <dbReference type="SAM" id="SignalP"/>
    </source>
</evidence>
<sequence>MHATLALTALALLPVAQSAPATSNLNPLVAPHGVHGVYKRCGQVSKYYGQHTEDWNNYKTGDWLNNWWNNHSSLIENNSAGFAGAFGQWAMGNPDWTCRDDGSDSDCDLNLCDNRVLNNRGNDIRPTYYVLESVNRLHTYFTGVSESFTTAALGAALSKDSWATTFYTDKDDKSVGALKGVLTAMTTIIGIGASFAGLAGPITGAVAGAGAALMGGANSAAGIVLGQQLASFLKYTIHSTNNMTSQDDTFQKSADLGGILGTIVVDSLKSFTTANNQLMGGGSYNNADIRSYLSGGAFLSYQGVDKNAVTDAMTHMLIGTSINQLYRQQKVFIMGGGACGDNQGIGSGPQEAVVCRDGKAWYLYYWQENDVISTTSHQWGWMNPPPGSDSLNQGPYSGVSVQDIINSSLDAYNVAGYNYDSDTASSRAEDAISSAWANPGEKGAAWEGIFTIPVCDVGGAVGQDYEGGEYILQPYGHDSRPVWCGPICGGDSQKTKDFINAANMEGFESPKHLCSEDPGY</sequence>
<reference evidence="2" key="1">
    <citation type="submission" date="2022-11" db="EMBL/GenBank/DDBJ databases">
        <authorList>
            <person name="Petersen C."/>
        </authorList>
    </citation>
    <scope>NUCLEOTIDE SEQUENCE</scope>
    <source>
        <strain evidence="2">IBT 30761</strain>
    </source>
</reference>
<keyword evidence="1" id="KW-0732">Signal</keyword>
<evidence type="ECO:0000313" key="3">
    <source>
        <dbReference type="Proteomes" id="UP001149074"/>
    </source>
</evidence>
<comment type="caution">
    <text evidence="2">The sequence shown here is derived from an EMBL/GenBank/DDBJ whole genome shotgun (WGS) entry which is preliminary data.</text>
</comment>
<gene>
    <name evidence="2" type="ORF">N7532_009251</name>
</gene>
<feature type="signal peptide" evidence="1">
    <location>
        <begin position="1"/>
        <end position="18"/>
    </location>
</feature>
<evidence type="ECO:0000313" key="2">
    <source>
        <dbReference type="EMBL" id="KAJ5090567.1"/>
    </source>
</evidence>
<feature type="chain" id="PRO_5040878191" evidence="1">
    <location>
        <begin position="19"/>
        <end position="520"/>
    </location>
</feature>
<reference evidence="2" key="2">
    <citation type="journal article" date="2023" name="IMA Fungus">
        <title>Comparative genomic study of the Penicillium genus elucidates a diverse pangenome and 15 lateral gene transfer events.</title>
        <authorList>
            <person name="Petersen C."/>
            <person name="Sorensen T."/>
            <person name="Nielsen M.R."/>
            <person name="Sondergaard T.E."/>
            <person name="Sorensen J.L."/>
            <person name="Fitzpatrick D.A."/>
            <person name="Frisvad J.C."/>
            <person name="Nielsen K.L."/>
        </authorList>
    </citation>
    <scope>NUCLEOTIDE SEQUENCE</scope>
    <source>
        <strain evidence="2">IBT 30761</strain>
    </source>
</reference>
<dbReference type="Proteomes" id="UP001149074">
    <property type="component" value="Unassembled WGS sequence"/>
</dbReference>
<dbReference type="PANTHER" id="PTHR33339">
    <property type="entry name" value="LYSM DOMAIN-CONTAINING PROTEIN"/>
    <property type="match status" value="1"/>
</dbReference>
<proteinExistence type="predicted"/>
<dbReference type="OrthoDB" id="5383967at2759"/>
<name>A0A9W9EZ03_9EURO</name>
<dbReference type="PANTHER" id="PTHR33339:SF1">
    <property type="entry name" value="LYSM DOMAIN-CONTAINING PROTEIN"/>
    <property type="match status" value="1"/>
</dbReference>
<keyword evidence="3" id="KW-1185">Reference proteome</keyword>
<organism evidence="2 3">
    <name type="scientific">Penicillium argentinense</name>
    <dbReference type="NCBI Taxonomy" id="1131581"/>
    <lineage>
        <taxon>Eukaryota</taxon>
        <taxon>Fungi</taxon>
        <taxon>Dikarya</taxon>
        <taxon>Ascomycota</taxon>
        <taxon>Pezizomycotina</taxon>
        <taxon>Eurotiomycetes</taxon>
        <taxon>Eurotiomycetidae</taxon>
        <taxon>Eurotiales</taxon>
        <taxon>Aspergillaceae</taxon>
        <taxon>Penicillium</taxon>
    </lineage>
</organism>